<evidence type="ECO:0000313" key="2">
    <source>
        <dbReference type="Proteomes" id="UP000426027"/>
    </source>
</evidence>
<reference evidence="1 2" key="1">
    <citation type="submission" date="2019-11" db="EMBL/GenBank/DDBJ databases">
        <authorList>
            <person name="Im W.T."/>
        </authorList>
    </citation>
    <scope>NUCLEOTIDE SEQUENCE [LARGE SCALE GENOMIC DNA]</scope>
    <source>
        <strain evidence="1 2">SB-02</strain>
    </source>
</reference>
<dbReference type="AlphaFoldDB" id="A0A6I6G6D1"/>
<sequence length="427" mass="49377">MNERLLQFIWQFRYYNAQQLQTTLHYPIEVIHPGEWNTHQGADFQNARINIDGTIWAGAVEMHLHTSDWYKHGHQHDDRYAKIILHVVYEHDVPDWPTEVPVLELRHRISGMMLQQYSSWMSSQQAIPCGTQAAAVPSLIWQNWLDRLLAERLQEKTNRVAKHIQQTQQHWEEVCWRMISRAMGGAVNGESFEQMASSISVNILAKHKNQIHQLEALLLGQAGLLHKHMTDKYAQMLYKEYQFLQQKYQLRVIQQPPSFLRMRPVNFPTIRLAQLAMLIHRSSHLFSQLLEANELKQIHQLFDVTANDYWQTHFKPDQESEAQPKTLGKQALDSVVINAIAPLLYAYGKALQQPAQSEKALRFLQATAAEKNTFMTAFAAMNVTIENAYTSQALLQLRKQYCDARRCLECAVGNRLLRSEALSPTGS</sequence>
<dbReference type="KEGG" id="fls:GLV81_06710"/>
<dbReference type="Proteomes" id="UP000426027">
    <property type="component" value="Chromosome"/>
</dbReference>
<organism evidence="1 2">
    <name type="scientific">Phnomibacter ginsenosidimutans</name>
    <dbReference type="NCBI Taxonomy" id="2676868"/>
    <lineage>
        <taxon>Bacteria</taxon>
        <taxon>Pseudomonadati</taxon>
        <taxon>Bacteroidota</taxon>
        <taxon>Chitinophagia</taxon>
        <taxon>Chitinophagales</taxon>
        <taxon>Chitinophagaceae</taxon>
        <taxon>Phnomibacter</taxon>
    </lineage>
</organism>
<proteinExistence type="predicted"/>
<gene>
    <name evidence="1" type="ORF">GLV81_06710</name>
</gene>
<dbReference type="InterPro" id="IPR021272">
    <property type="entry name" value="DUF2851"/>
</dbReference>
<protein>
    <submittedName>
        <fullName evidence="1">DUF2851 family protein</fullName>
    </submittedName>
</protein>
<accession>A0A6I6G6D1</accession>
<evidence type="ECO:0000313" key="1">
    <source>
        <dbReference type="EMBL" id="QGW27827.1"/>
    </source>
</evidence>
<keyword evidence="2" id="KW-1185">Reference proteome</keyword>
<name>A0A6I6G6D1_9BACT</name>
<dbReference type="EMBL" id="CP046566">
    <property type="protein sequence ID" value="QGW27827.1"/>
    <property type="molecule type" value="Genomic_DNA"/>
</dbReference>
<dbReference type="RefSeq" id="WP_157477960.1">
    <property type="nucleotide sequence ID" value="NZ_CP046566.1"/>
</dbReference>
<dbReference type="Pfam" id="PF11013">
    <property type="entry name" value="DUF2851"/>
    <property type="match status" value="1"/>
</dbReference>